<dbReference type="AlphaFoldDB" id="A0A087BMZ7"/>
<proteinExistence type="predicted"/>
<evidence type="ECO:0000313" key="3">
    <source>
        <dbReference type="Proteomes" id="UP000029014"/>
    </source>
</evidence>
<dbReference type="RefSeq" id="WP_022861554.1">
    <property type="nucleotide sequence ID" value="NZ_JGZD01000009.1"/>
</dbReference>
<gene>
    <name evidence="2" type="ORF">BMIN_0292</name>
</gene>
<dbReference type="PANTHER" id="PTHR34724">
    <property type="entry name" value="OS12G0596101 PROTEIN"/>
    <property type="match status" value="1"/>
</dbReference>
<keyword evidence="3" id="KW-1185">Reference proteome</keyword>
<evidence type="ECO:0000256" key="1">
    <source>
        <dbReference type="SAM" id="MobiDB-lite"/>
    </source>
</evidence>
<sequence length="61" mass="6399">MCYEVTCPICGKKTWAGCGMHVDQVMRGIPMDQRCPGHGPSSTSSNGSSSGSGLFGRLFGM</sequence>
<feature type="compositionally biased region" description="Low complexity" evidence="1">
    <location>
        <begin position="37"/>
        <end position="61"/>
    </location>
</feature>
<dbReference type="eggNOG" id="ENOG5033AJR">
    <property type="taxonomic scope" value="Bacteria"/>
</dbReference>
<accession>A0A087BMZ7</accession>
<organism evidence="2 3">
    <name type="scientific">Bifidobacterium minimum</name>
    <dbReference type="NCBI Taxonomy" id="1693"/>
    <lineage>
        <taxon>Bacteria</taxon>
        <taxon>Bacillati</taxon>
        <taxon>Actinomycetota</taxon>
        <taxon>Actinomycetes</taxon>
        <taxon>Bifidobacteriales</taxon>
        <taxon>Bifidobacteriaceae</taxon>
        <taxon>Bifidobacterium</taxon>
    </lineage>
</organism>
<protein>
    <submittedName>
        <fullName evidence="2">Uncharacterized protein</fullName>
    </submittedName>
</protein>
<dbReference type="PANTHER" id="PTHR34724:SF2">
    <property type="entry name" value="OS12G0596101 PROTEIN"/>
    <property type="match status" value="1"/>
</dbReference>
<comment type="caution">
    <text evidence="2">The sequence shown here is derived from an EMBL/GenBank/DDBJ whole genome shotgun (WGS) entry which is preliminary data.</text>
</comment>
<name>A0A087BMZ7_9BIFI</name>
<dbReference type="EMBL" id="JGZD01000009">
    <property type="protein sequence ID" value="KFI72397.1"/>
    <property type="molecule type" value="Genomic_DNA"/>
</dbReference>
<feature type="region of interest" description="Disordered" evidence="1">
    <location>
        <begin position="32"/>
        <end position="61"/>
    </location>
</feature>
<evidence type="ECO:0000313" key="2">
    <source>
        <dbReference type="EMBL" id="KFI72397.1"/>
    </source>
</evidence>
<reference evidence="2 3" key="1">
    <citation type="submission" date="2014-03" db="EMBL/GenBank/DDBJ databases">
        <title>Genomics of Bifidobacteria.</title>
        <authorList>
            <person name="Ventura M."/>
            <person name="Milani C."/>
            <person name="Lugli G.A."/>
        </authorList>
    </citation>
    <scope>NUCLEOTIDE SEQUENCE [LARGE SCALE GENOMIC DNA]</scope>
    <source>
        <strain evidence="2 3">LMG 11592</strain>
    </source>
</reference>
<dbReference type="STRING" id="1693.BMIN_0292"/>
<dbReference type="Proteomes" id="UP000029014">
    <property type="component" value="Unassembled WGS sequence"/>
</dbReference>